<evidence type="ECO:0000256" key="1">
    <source>
        <dbReference type="SAM" id="Phobius"/>
    </source>
</evidence>
<keyword evidence="1" id="KW-1133">Transmembrane helix</keyword>
<feature type="transmembrane region" description="Helical" evidence="1">
    <location>
        <begin position="437"/>
        <end position="461"/>
    </location>
</feature>
<feature type="transmembrane region" description="Helical" evidence="1">
    <location>
        <begin position="219"/>
        <end position="238"/>
    </location>
</feature>
<name>A0A9X1MHV8_9BACT</name>
<protein>
    <recommendedName>
        <fullName evidence="5">Thioredoxin domain-containing protein</fullName>
    </recommendedName>
</protein>
<evidence type="ECO:0008006" key="5">
    <source>
        <dbReference type="Google" id="ProtNLM"/>
    </source>
</evidence>
<feature type="transmembrane region" description="Helical" evidence="1">
    <location>
        <begin position="245"/>
        <end position="269"/>
    </location>
</feature>
<dbReference type="AlphaFoldDB" id="A0A9X1MHV8"/>
<dbReference type="InterPro" id="IPR036249">
    <property type="entry name" value="Thioredoxin-like_sf"/>
</dbReference>
<dbReference type="EMBL" id="JAJKFT010000002">
    <property type="protein sequence ID" value="MCC9627066.1"/>
    <property type="molecule type" value="Genomic_DNA"/>
</dbReference>
<reference evidence="3" key="1">
    <citation type="submission" date="2021-11" db="EMBL/GenBank/DDBJ databases">
        <title>Genome sequence.</title>
        <authorList>
            <person name="Sun Q."/>
        </authorList>
    </citation>
    <scope>NUCLEOTIDE SEQUENCE</scope>
    <source>
        <strain evidence="3">JC732</strain>
    </source>
</reference>
<dbReference type="Gene3D" id="3.40.30.10">
    <property type="entry name" value="Glutaredoxin"/>
    <property type="match status" value="1"/>
</dbReference>
<keyword evidence="1" id="KW-0812">Transmembrane</keyword>
<keyword evidence="4" id="KW-1185">Reference proteome</keyword>
<feature type="transmembrane region" description="Helical" evidence="1">
    <location>
        <begin position="275"/>
        <end position="295"/>
    </location>
</feature>
<keyword evidence="2" id="KW-0732">Signal</keyword>
<sequence length="476" mass="52744">MKSKLFCSLLLLLGLSAVSFAADDPLAWKWYEVSESRQVTVHLYVFFRSDCSHCQEALKHINTLEPKYPWLDVHKYEVGHHSGNLELYRRMAKDVKRTAGTVPAFFYCKKMSIGYYGEATTGKQLEKGLTTCHEKLQAQLDATTDKTSGSPPRWQFILANFQPEPEEATKEEAIPELDLDMALEDEAAEETVDLPLAGEVDVNELSLPLFTLILAGCDAFNPCAFFILLSLLSLLIHARSRTRMLLVGGIFVLFSGLFYFLFMAAWLNVFFLAGHLTWITTGAGIAAILVAAINIKDYFAGRQGISLSIPDSAKPGLFQRMRGLLDATRIWPMLLGTIALAAAANTYELLCTAGFPMVFTRVLTLRELSLPSYYTYLVIYNLIYVVPLAVIVIVFTYTLGSRKLQEHEGRVLKLLSGVMMLYLGAIIIVAPSLLHSIFTAVGLLVASIVTTAVVAWVTNLLQPAANNVAQRKTATH</sequence>
<comment type="caution">
    <text evidence="3">The sequence shown here is derived from an EMBL/GenBank/DDBJ whole genome shotgun (WGS) entry which is preliminary data.</text>
</comment>
<keyword evidence="1" id="KW-0472">Membrane</keyword>
<evidence type="ECO:0000256" key="2">
    <source>
        <dbReference type="SAM" id="SignalP"/>
    </source>
</evidence>
<feature type="transmembrane region" description="Helical" evidence="1">
    <location>
        <begin position="330"/>
        <end position="358"/>
    </location>
</feature>
<evidence type="ECO:0000313" key="3">
    <source>
        <dbReference type="EMBL" id="MCC9627066.1"/>
    </source>
</evidence>
<evidence type="ECO:0000313" key="4">
    <source>
        <dbReference type="Proteomes" id="UP001139103"/>
    </source>
</evidence>
<feature type="signal peptide" evidence="2">
    <location>
        <begin position="1"/>
        <end position="21"/>
    </location>
</feature>
<dbReference type="Proteomes" id="UP001139103">
    <property type="component" value="Unassembled WGS sequence"/>
</dbReference>
<dbReference type="SUPFAM" id="SSF52833">
    <property type="entry name" value="Thioredoxin-like"/>
    <property type="match status" value="1"/>
</dbReference>
<proteinExistence type="predicted"/>
<gene>
    <name evidence="3" type="ORF">LOC68_01480</name>
</gene>
<feature type="transmembrane region" description="Helical" evidence="1">
    <location>
        <begin position="378"/>
        <end position="399"/>
    </location>
</feature>
<accession>A0A9X1MHV8</accession>
<dbReference type="RefSeq" id="WP_230214840.1">
    <property type="nucleotide sequence ID" value="NZ_JAJKFT010000002.1"/>
</dbReference>
<feature type="chain" id="PRO_5040997945" description="Thioredoxin domain-containing protein" evidence="2">
    <location>
        <begin position="22"/>
        <end position="476"/>
    </location>
</feature>
<feature type="transmembrane region" description="Helical" evidence="1">
    <location>
        <begin position="411"/>
        <end position="431"/>
    </location>
</feature>
<organism evidence="3 4">
    <name type="scientific">Blastopirellula sediminis</name>
    <dbReference type="NCBI Taxonomy" id="2894196"/>
    <lineage>
        <taxon>Bacteria</taxon>
        <taxon>Pseudomonadati</taxon>
        <taxon>Planctomycetota</taxon>
        <taxon>Planctomycetia</taxon>
        <taxon>Pirellulales</taxon>
        <taxon>Pirellulaceae</taxon>
        <taxon>Blastopirellula</taxon>
    </lineage>
</organism>